<feature type="modified residue" description="N6-(pyridoxal phosphate)lysine" evidence="3">
    <location>
        <position position="45"/>
    </location>
</feature>
<dbReference type="AlphaFoldDB" id="A0A1C6RUA0"/>
<organism evidence="5 6">
    <name type="scientific">Micromonospora pallida</name>
    <dbReference type="NCBI Taxonomy" id="145854"/>
    <lineage>
        <taxon>Bacteria</taxon>
        <taxon>Bacillati</taxon>
        <taxon>Actinomycetota</taxon>
        <taxon>Actinomycetes</taxon>
        <taxon>Micromonosporales</taxon>
        <taxon>Micromonosporaceae</taxon>
        <taxon>Micromonospora</taxon>
    </lineage>
</organism>
<evidence type="ECO:0000259" key="4">
    <source>
        <dbReference type="Pfam" id="PF02784"/>
    </source>
</evidence>
<comment type="cofactor">
    <cofactor evidence="1 3">
        <name>pyridoxal 5'-phosphate</name>
        <dbReference type="ChEBI" id="CHEBI:597326"/>
    </cofactor>
</comment>
<dbReference type="STRING" id="145854.GA0074692_0983"/>
<dbReference type="GO" id="GO:0006596">
    <property type="term" value="P:polyamine biosynthetic process"/>
    <property type="evidence" value="ECO:0007669"/>
    <property type="project" value="InterPro"/>
</dbReference>
<name>A0A1C6RUA0_9ACTN</name>
<keyword evidence="6" id="KW-1185">Reference proteome</keyword>
<dbReference type="Proteomes" id="UP000198959">
    <property type="component" value="Unassembled WGS sequence"/>
</dbReference>
<dbReference type="EMBL" id="FMHW01000002">
    <property type="protein sequence ID" value="SCL20786.1"/>
    <property type="molecule type" value="Genomic_DNA"/>
</dbReference>
<evidence type="ECO:0000256" key="2">
    <source>
        <dbReference type="ARBA" id="ARBA00022898"/>
    </source>
</evidence>
<dbReference type="Gene3D" id="2.40.37.10">
    <property type="entry name" value="Lyase, Ornithine Decarboxylase, Chain A, domain 1"/>
    <property type="match status" value="1"/>
</dbReference>
<proteinExistence type="predicted"/>
<dbReference type="GO" id="GO:0009089">
    <property type="term" value="P:lysine biosynthetic process via diaminopimelate"/>
    <property type="evidence" value="ECO:0007669"/>
    <property type="project" value="TreeGrafter"/>
</dbReference>
<dbReference type="Gene3D" id="3.20.20.10">
    <property type="entry name" value="Alanine racemase"/>
    <property type="match status" value="1"/>
</dbReference>
<keyword evidence="2 3" id="KW-0663">Pyridoxal phosphate</keyword>
<dbReference type="PANTHER" id="PTHR43727:SF2">
    <property type="entry name" value="GROUP IV DECARBOXYLASE"/>
    <property type="match status" value="1"/>
</dbReference>
<evidence type="ECO:0000313" key="6">
    <source>
        <dbReference type="Proteomes" id="UP000198959"/>
    </source>
</evidence>
<dbReference type="GO" id="GO:0008836">
    <property type="term" value="F:diaminopimelate decarboxylase activity"/>
    <property type="evidence" value="ECO:0007669"/>
    <property type="project" value="TreeGrafter"/>
</dbReference>
<dbReference type="InterPro" id="IPR029066">
    <property type="entry name" value="PLP-binding_barrel"/>
</dbReference>
<reference evidence="6" key="1">
    <citation type="submission" date="2016-06" db="EMBL/GenBank/DDBJ databases">
        <authorList>
            <person name="Varghese N."/>
            <person name="Submissions Spin"/>
        </authorList>
    </citation>
    <scope>NUCLEOTIDE SEQUENCE [LARGE SCALE GENOMIC DNA]</scope>
    <source>
        <strain evidence="6">DSM 43817</strain>
    </source>
</reference>
<dbReference type="Pfam" id="PF02784">
    <property type="entry name" value="Orn_Arg_deC_N"/>
    <property type="match status" value="1"/>
</dbReference>
<feature type="active site" description="Proton donor" evidence="3">
    <location>
        <position position="335"/>
    </location>
</feature>
<dbReference type="OrthoDB" id="9802241at2"/>
<accession>A0A1C6RUA0</accession>
<dbReference type="PANTHER" id="PTHR43727">
    <property type="entry name" value="DIAMINOPIMELATE DECARBOXYLASE"/>
    <property type="match status" value="1"/>
</dbReference>
<dbReference type="SUPFAM" id="SSF50621">
    <property type="entry name" value="Alanine racemase C-terminal domain-like"/>
    <property type="match status" value="1"/>
</dbReference>
<dbReference type="PRINTS" id="PR01182">
    <property type="entry name" value="ORNDCRBXLASE"/>
</dbReference>
<dbReference type="RefSeq" id="WP_091639771.1">
    <property type="nucleotide sequence ID" value="NZ_FMHW01000002.1"/>
</dbReference>
<dbReference type="PRINTS" id="PR01179">
    <property type="entry name" value="ODADCRBXLASE"/>
</dbReference>
<dbReference type="InterPro" id="IPR022644">
    <property type="entry name" value="De-COase2_N"/>
</dbReference>
<dbReference type="InterPro" id="IPR002433">
    <property type="entry name" value="Orn_de-COase"/>
</dbReference>
<evidence type="ECO:0000256" key="3">
    <source>
        <dbReference type="PIRSR" id="PIRSR600183-50"/>
    </source>
</evidence>
<sequence>MPDITALTRRYGSPLYVYQLDAVEQAYADLRAALPTPSVLYYSVKANPNRALVRTLRDLGCRAEVSSAGELDVAMAAGFAGADLLYTGPGKTDAEIADALARGVRRFSAESADELHRLGRAALAHATEATVLLRVNSTAAGGTSLRMTGAATQFGVDEDQVLADPGRFTAVPGTRLAGLHLYPVSNVLDEDSLIEAVQASVSLAGRLRDKAGLPMRIVDLGGGFAAPYAQPGDRPVYRRLGAALRAALDADLSGWRTGDVEIAFESGRYLVGDSGRLATTVRDVKRSRGQTFVVLDAGINHLGGMSGLGKLARAAATPETGTAPTTAVHMVGPLCTPADVLGRSVQAPDLRAGDQVVFPNVGAYGLTASLVAFLGHPAPAEVVLRGTDVLEATRMRLVHEPVIVTPRTEPA</sequence>
<feature type="domain" description="Orn/DAP/Arg decarboxylase 2 N-terminal" evidence="4">
    <location>
        <begin position="21"/>
        <end position="271"/>
    </location>
</feature>
<protein>
    <submittedName>
        <fullName evidence="5">Diaminopimelate decarboxylase</fullName>
    </submittedName>
</protein>
<dbReference type="SUPFAM" id="SSF51419">
    <property type="entry name" value="PLP-binding barrel"/>
    <property type="match status" value="1"/>
</dbReference>
<dbReference type="InterPro" id="IPR009006">
    <property type="entry name" value="Ala_racemase/Decarboxylase_C"/>
</dbReference>
<evidence type="ECO:0000313" key="5">
    <source>
        <dbReference type="EMBL" id="SCL20786.1"/>
    </source>
</evidence>
<evidence type="ECO:0000256" key="1">
    <source>
        <dbReference type="ARBA" id="ARBA00001933"/>
    </source>
</evidence>
<gene>
    <name evidence="5" type="ORF">GA0074692_0983</name>
</gene>
<dbReference type="InterPro" id="IPR000183">
    <property type="entry name" value="Orn/DAP/Arg_de-COase"/>
</dbReference>